<evidence type="ECO:0000256" key="2">
    <source>
        <dbReference type="SAM" id="SignalP"/>
    </source>
</evidence>
<dbReference type="RefSeq" id="XP_069210648.1">
    <property type="nucleotide sequence ID" value="XM_069350262.1"/>
</dbReference>
<evidence type="ECO:0000313" key="3">
    <source>
        <dbReference type="EMBL" id="KAL1410704.1"/>
    </source>
</evidence>
<organism evidence="3 4">
    <name type="scientific">Vanrija albida</name>
    <dbReference type="NCBI Taxonomy" id="181172"/>
    <lineage>
        <taxon>Eukaryota</taxon>
        <taxon>Fungi</taxon>
        <taxon>Dikarya</taxon>
        <taxon>Basidiomycota</taxon>
        <taxon>Agaricomycotina</taxon>
        <taxon>Tremellomycetes</taxon>
        <taxon>Trichosporonales</taxon>
        <taxon>Trichosporonaceae</taxon>
        <taxon>Vanrija</taxon>
    </lineage>
</organism>
<dbReference type="Proteomes" id="UP001565368">
    <property type="component" value="Unassembled WGS sequence"/>
</dbReference>
<feature type="region of interest" description="Disordered" evidence="1">
    <location>
        <begin position="68"/>
        <end position="130"/>
    </location>
</feature>
<feature type="chain" id="PRO_5046460400" evidence="2">
    <location>
        <begin position="18"/>
        <end position="130"/>
    </location>
</feature>
<feature type="compositionally biased region" description="Basic and acidic residues" evidence="1">
    <location>
        <begin position="84"/>
        <end position="95"/>
    </location>
</feature>
<dbReference type="GeneID" id="95982689"/>
<dbReference type="EMBL" id="JBBXJM010000002">
    <property type="protein sequence ID" value="KAL1410704.1"/>
    <property type="molecule type" value="Genomic_DNA"/>
</dbReference>
<keyword evidence="2" id="KW-0732">Signal</keyword>
<reference evidence="3 4" key="1">
    <citation type="submission" date="2023-08" db="EMBL/GenBank/DDBJ databases">
        <title>Annotated Genome Sequence of Vanrija albida AlHP1.</title>
        <authorList>
            <person name="Herzog R."/>
        </authorList>
    </citation>
    <scope>NUCLEOTIDE SEQUENCE [LARGE SCALE GENOMIC DNA]</scope>
    <source>
        <strain evidence="3 4">AlHP1</strain>
    </source>
</reference>
<evidence type="ECO:0000256" key="1">
    <source>
        <dbReference type="SAM" id="MobiDB-lite"/>
    </source>
</evidence>
<keyword evidence="4" id="KW-1185">Reference proteome</keyword>
<protein>
    <submittedName>
        <fullName evidence="3">Uncharacterized protein</fullName>
    </submittedName>
</protein>
<feature type="signal peptide" evidence="2">
    <location>
        <begin position="1"/>
        <end position="17"/>
    </location>
</feature>
<evidence type="ECO:0000313" key="4">
    <source>
        <dbReference type="Proteomes" id="UP001565368"/>
    </source>
</evidence>
<sequence>MRPTLILSALLAAVAVAALPATPADVDARALAQPVEVRAVAQPPAEGDLAARDDAVLDAKKKRLAGRLLAYGEPAPRQVNPPQHEQDPRHWDWHHTKPPHPKPSKWPHWKRDEDDEERKKPKPSKKPKRN</sequence>
<accession>A0ABR3Q7K3</accession>
<gene>
    <name evidence="3" type="ORF">Q8F55_001646</name>
</gene>
<name>A0ABR3Q7K3_9TREE</name>
<feature type="compositionally biased region" description="Basic residues" evidence="1">
    <location>
        <begin position="120"/>
        <end position="130"/>
    </location>
</feature>
<feature type="compositionally biased region" description="Basic residues" evidence="1">
    <location>
        <begin position="96"/>
        <end position="108"/>
    </location>
</feature>
<comment type="caution">
    <text evidence="3">The sequence shown here is derived from an EMBL/GenBank/DDBJ whole genome shotgun (WGS) entry which is preliminary data.</text>
</comment>
<proteinExistence type="predicted"/>